<reference evidence="7" key="3">
    <citation type="submission" date="2020-01" db="EMBL/GenBank/DDBJ databases">
        <authorList>
            <person name="Cousin F.J."/>
            <person name="Le Guellec R."/>
            <person name="Cretenet M."/>
        </authorList>
    </citation>
    <scope>NUCLEOTIDE SEQUENCE</scope>
    <source>
        <strain evidence="7">UCMA 15228</strain>
    </source>
</reference>
<accession>A0AAJ1VMW5</accession>
<evidence type="ECO:0000256" key="2">
    <source>
        <dbReference type="ARBA" id="ARBA00022692"/>
    </source>
</evidence>
<evidence type="ECO:0000313" key="6">
    <source>
        <dbReference type="EMBL" id="MDN6899599.1"/>
    </source>
</evidence>
<dbReference type="EMBL" id="SDWY01000001">
    <property type="protein sequence ID" value="MDN6899599.1"/>
    <property type="molecule type" value="Genomic_DNA"/>
</dbReference>
<evidence type="ECO:0000313" key="8">
    <source>
        <dbReference type="Proteomes" id="UP000286907"/>
    </source>
</evidence>
<dbReference type="Proteomes" id="UP000286907">
    <property type="component" value="Chromosome"/>
</dbReference>
<evidence type="ECO:0000313" key="7">
    <source>
        <dbReference type="EMBL" id="QAS70654.1"/>
    </source>
</evidence>
<evidence type="ECO:0000256" key="3">
    <source>
        <dbReference type="ARBA" id="ARBA00022989"/>
    </source>
</evidence>
<name>A0AAJ1VMW5_9LACO</name>
<dbReference type="CDD" id="cd16914">
    <property type="entry name" value="EcfT"/>
    <property type="match status" value="1"/>
</dbReference>
<evidence type="ECO:0000256" key="4">
    <source>
        <dbReference type="ARBA" id="ARBA00023136"/>
    </source>
</evidence>
<keyword evidence="2 5" id="KW-0812">Transmembrane</keyword>
<dbReference type="Pfam" id="PF02361">
    <property type="entry name" value="CbiQ"/>
    <property type="match status" value="1"/>
</dbReference>
<feature type="transmembrane region" description="Helical" evidence="5">
    <location>
        <begin position="47"/>
        <end position="67"/>
    </location>
</feature>
<dbReference type="GO" id="GO:0005886">
    <property type="term" value="C:plasma membrane"/>
    <property type="evidence" value="ECO:0007669"/>
    <property type="project" value="UniProtKB-ARBA"/>
</dbReference>
<reference evidence="6" key="2">
    <citation type="submission" date="2019-01" db="EMBL/GenBank/DDBJ databases">
        <title>Oenococcus sicerae UCMA17102.</title>
        <authorList>
            <person name="Cousin F.J."/>
            <person name="Le Guellec R."/>
            <person name="Cretenet M."/>
        </authorList>
    </citation>
    <scope>NUCLEOTIDE SEQUENCE</scope>
    <source>
        <strain evidence="6">UCMA17102</strain>
    </source>
</reference>
<sequence>MNPSLKFVFVMLISLEISFTNIITVNIYLIILGGIYLLMNRVSYKKLLWLLLMPLIPAFGSWMSFYFNGTGNYIHTAWVLFTRVYAYVWFGAALTLTTDASQLLASFEQNFHMPTKFVYGILGAFNFVPRILETIKQVKIAALMRGETLHAWSPQIFFKAVLISLRWSDNLAQAMESHGFSEKTVRTHYKKYPVSLTSILLALFIFATIQFFIFGRFA</sequence>
<dbReference type="InterPro" id="IPR003339">
    <property type="entry name" value="ABC/ECF_trnsptr_transmembrane"/>
</dbReference>
<feature type="transmembrane region" description="Helical" evidence="5">
    <location>
        <begin position="12"/>
        <end position="38"/>
    </location>
</feature>
<gene>
    <name evidence="7" type="ORF">DLJ48_07015</name>
    <name evidence="6" type="ORF">EVC35_01065</name>
</gene>
<organism evidence="6 9">
    <name type="scientific">Oenococcus sicerae</name>
    <dbReference type="NCBI Taxonomy" id="2203724"/>
    <lineage>
        <taxon>Bacteria</taxon>
        <taxon>Bacillati</taxon>
        <taxon>Bacillota</taxon>
        <taxon>Bacilli</taxon>
        <taxon>Lactobacillales</taxon>
        <taxon>Lactobacillaceae</taxon>
        <taxon>Oenococcus</taxon>
    </lineage>
</organism>
<protein>
    <submittedName>
        <fullName evidence="6">Energy-coupling factor transporter transmembrane protein EcfT</fullName>
    </submittedName>
</protein>
<proteinExistence type="predicted"/>
<dbReference type="EMBL" id="CP029684">
    <property type="protein sequence ID" value="QAS70654.1"/>
    <property type="molecule type" value="Genomic_DNA"/>
</dbReference>
<keyword evidence="3 5" id="KW-1133">Transmembrane helix</keyword>
<keyword evidence="4 5" id="KW-0472">Membrane</keyword>
<evidence type="ECO:0000256" key="1">
    <source>
        <dbReference type="ARBA" id="ARBA00004141"/>
    </source>
</evidence>
<feature type="transmembrane region" description="Helical" evidence="5">
    <location>
        <begin position="192"/>
        <end position="213"/>
    </location>
</feature>
<dbReference type="AlphaFoldDB" id="A0AAJ1VMW5"/>
<dbReference type="Proteomes" id="UP001167919">
    <property type="component" value="Unassembled WGS sequence"/>
</dbReference>
<keyword evidence="8" id="KW-1185">Reference proteome</keyword>
<evidence type="ECO:0000313" key="9">
    <source>
        <dbReference type="Proteomes" id="UP001167919"/>
    </source>
</evidence>
<reference evidence="7 8" key="1">
    <citation type="journal article" date="2019" name="Syst. Appl. Microbiol.">
        <title>Oenococcus sicerae sp. nov., isolated from French cider.</title>
        <authorList>
            <person name="Cousin F.J."/>
            <person name="Le Guellec R."/>
            <person name="Chagnot C."/>
            <person name="Goux D."/>
            <person name="Dalmasso M."/>
            <person name="Laplace J.M."/>
            <person name="Cretenet M."/>
        </authorList>
    </citation>
    <scope>NUCLEOTIDE SEQUENCE [LARGE SCALE GENOMIC DNA]</scope>
    <source>
        <strain evidence="7 8">UCMA 15228</strain>
    </source>
</reference>
<comment type="subcellular location">
    <subcellularLocation>
        <location evidence="1">Membrane</location>
        <topology evidence="1">Multi-pass membrane protein</topology>
    </subcellularLocation>
</comment>
<evidence type="ECO:0000256" key="5">
    <source>
        <dbReference type="SAM" id="Phobius"/>
    </source>
</evidence>